<dbReference type="SUPFAM" id="SSF56104">
    <property type="entry name" value="SAICAR synthase-like"/>
    <property type="match status" value="1"/>
</dbReference>
<dbReference type="Proteomes" id="UP001454036">
    <property type="component" value="Unassembled WGS sequence"/>
</dbReference>
<gene>
    <name evidence="9" type="ORF">LIER_03200</name>
</gene>
<sequence>MEFVARGFLTGSTDTSLWTIFKNGIRNYCGNTLPDGALLFVNILTPTTKAVDHDVPVTPNEIVQRGFMNQADLEKASKEIIKERNYN</sequence>
<accession>A0AAV3NTK1</accession>
<feature type="domain" description="SAICAR synthetase/ADE2 N-terminal" evidence="8">
    <location>
        <begin position="1"/>
        <end position="78"/>
    </location>
</feature>
<comment type="caution">
    <text evidence="9">The sequence shown here is derived from an EMBL/GenBank/DDBJ whole genome shotgun (WGS) entry which is preliminary data.</text>
</comment>
<dbReference type="EMBL" id="BAABME010000378">
    <property type="protein sequence ID" value="GAA0142258.1"/>
    <property type="molecule type" value="Genomic_DNA"/>
</dbReference>
<evidence type="ECO:0000256" key="4">
    <source>
        <dbReference type="ARBA" id="ARBA00022741"/>
    </source>
</evidence>
<dbReference type="GO" id="GO:0004639">
    <property type="term" value="F:phosphoribosylaminoimidazolesuccinocarboxamide synthase activity"/>
    <property type="evidence" value="ECO:0007669"/>
    <property type="project" value="UniProtKB-EC"/>
</dbReference>
<evidence type="ECO:0000256" key="5">
    <source>
        <dbReference type="ARBA" id="ARBA00022755"/>
    </source>
</evidence>
<dbReference type="Gene3D" id="3.30.470.20">
    <property type="entry name" value="ATP-grasp fold, B domain"/>
    <property type="match status" value="1"/>
</dbReference>
<evidence type="ECO:0000256" key="2">
    <source>
        <dbReference type="ARBA" id="ARBA00012217"/>
    </source>
</evidence>
<dbReference type="GO" id="GO:0005524">
    <property type="term" value="F:ATP binding"/>
    <property type="evidence" value="ECO:0007669"/>
    <property type="project" value="UniProtKB-KW"/>
</dbReference>
<comment type="pathway">
    <text evidence="1">Purine metabolism; IMP biosynthesis via de novo pathway; 5-amino-1-(5-phospho-D-ribosyl)imidazole-4-carboxamide from 5-amino-1-(5-phospho-D-ribosyl)imidazole-4-carboxylate: step 1/2.</text>
</comment>
<organism evidence="9 10">
    <name type="scientific">Lithospermum erythrorhizon</name>
    <name type="common">Purple gromwell</name>
    <name type="synonym">Lithospermum officinale var. erythrorhizon</name>
    <dbReference type="NCBI Taxonomy" id="34254"/>
    <lineage>
        <taxon>Eukaryota</taxon>
        <taxon>Viridiplantae</taxon>
        <taxon>Streptophyta</taxon>
        <taxon>Embryophyta</taxon>
        <taxon>Tracheophyta</taxon>
        <taxon>Spermatophyta</taxon>
        <taxon>Magnoliopsida</taxon>
        <taxon>eudicotyledons</taxon>
        <taxon>Gunneridae</taxon>
        <taxon>Pentapetalae</taxon>
        <taxon>asterids</taxon>
        <taxon>lamiids</taxon>
        <taxon>Boraginales</taxon>
        <taxon>Boraginaceae</taxon>
        <taxon>Boraginoideae</taxon>
        <taxon>Lithospermeae</taxon>
        <taxon>Lithospermum</taxon>
    </lineage>
</organism>
<evidence type="ECO:0000313" key="10">
    <source>
        <dbReference type="Proteomes" id="UP001454036"/>
    </source>
</evidence>
<dbReference type="PANTHER" id="PTHR43700">
    <property type="entry name" value="PHOSPHORIBOSYLAMINOIMIDAZOLE-SUCCINOCARBOXAMIDE SYNTHASE"/>
    <property type="match status" value="1"/>
</dbReference>
<evidence type="ECO:0000256" key="3">
    <source>
        <dbReference type="ARBA" id="ARBA00022598"/>
    </source>
</evidence>
<keyword evidence="5" id="KW-0658">Purine biosynthesis</keyword>
<protein>
    <recommendedName>
        <fullName evidence="2">phosphoribosylaminoimidazolesuccinocarboxamide synthase</fullName>
        <ecNumber evidence="2">6.3.2.6</ecNumber>
    </recommendedName>
    <alternativeName>
        <fullName evidence="7">SAICAR synthetase</fullName>
    </alternativeName>
</protein>
<keyword evidence="3 9" id="KW-0436">Ligase</keyword>
<dbReference type="PANTHER" id="PTHR43700:SF1">
    <property type="entry name" value="PHOSPHORIBOSYLAMINOIMIDAZOLE-SUCCINOCARBOXAMIDE SYNTHASE"/>
    <property type="match status" value="1"/>
</dbReference>
<keyword evidence="10" id="KW-1185">Reference proteome</keyword>
<dbReference type="InterPro" id="IPR028923">
    <property type="entry name" value="SAICAR_synt/ADE2_N"/>
</dbReference>
<dbReference type="Pfam" id="PF01259">
    <property type="entry name" value="SAICAR_synt"/>
    <property type="match status" value="1"/>
</dbReference>
<reference evidence="9 10" key="1">
    <citation type="submission" date="2024-01" db="EMBL/GenBank/DDBJ databases">
        <title>The complete chloroplast genome sequence of Lithospermum erythrorhizon: insights into the phylogenetic relationship among Boraginaceae species and the maternal lineages of purple gromwells.</title>
        <authorList>
            <person name="Okada T."/>
            <person name="Watanabe K."/>
        </authorList>
    </citation>
    <scope>NUCLEOTIDE SEQUENCE [LARGE SCALE GENOMIC DNA]</scope>
</reference>
<dbReference type="EC" id="6.3.2.6" evidence="2"/>
<evidence type="ECO:0000256" key="1">
    <source>
        <dbReference type="ARBA" id="ARBA00004672"/>
    </source>
</evidence>
<evidence type="ECO:0000256" key="7">
    <source>
        <dbReference type="ARBA" id="ARBA00030409"/>
    </source>
</evidence>
<dbReference type="GO" id="GO:0006189">
    <property type="term" value="P:'de novo' IMP biosynthetic process"/>
    <property type="evidence" value="ECO:0007669"/>
    <property type="project" value="TreeGrafter"/>
</dbReference>
<name>A0AAV3NTK1_LITER</name>
<evidence type="ECO:0000256" key="6">
    <source>
        <dbReference type="ARBA" id="ARBA00022840"/>
    </source>
</evidence>
<proteinExistence type="predicted"/>
<keyword evidence="4" id="KW-0547">Nucleotide-binding</keyword>
<keyword evidence="6" id="KW-0067">ATP-binding</keyword>
<evidence type="ECO:0000259" key="8">
    <source>
        <dbReference type="Pfam" id="PF01259"/>
    </source>
</evidence>
<dbReference type="AlphaFoldDB" id="A0AAV3NTK1"/>
<evidence type="ECO:0000313" key="9">
    <source>
        <dbReference type="EMBL" id="GAA0142258.1"/>
    </source>
</evidence>
<dbReference type="GO" id="GO:0009570">
    <property type="term" value="C:chloroplast stroma"/>
    <property type="evidence" value="ECO:0007669"/>
    <property type="project" value="TreeGrafter"/>
</dbReference>